<feature type="non-terminal residue" evidence="11">
    <location>
        <position position="1"/>
    </location>
</feature>
<evidence type="ECO:0000313" key="12">
    <source>
        <dbReference type="Proteomes" id="UP000663827"/>
    </source>
</evidence>
<feature type="compositionally biased region" description="Low complexity" evidence="9">
    <location>
        <begin position="450"/>
        <end position="465"/>
    </location>
</feature>
<dbReference type="GO" id="GO:0016705">
    <property type="term" value="F:oxidoreductase activity, acting on paired donors, with incorporation or reduction of molecular oxygen"/>
    <property type="evidence" value="ECO:0007669"/>
    <property type="project" value="InterPro"/>
</dbReference>
<protein>
    <recommendedName>
        <fullName evidence="10">Flavodoxin-like domain-containing protein</fullName>
    </recommendedName>
</protein>
<evidence type="ECO:0000256" key="4">
    <source>
        <dbReference type="ARBA" id="ARBA00022617"/>
    </source>
</evidence>
<evidence type="ECO:0000256" key="1">
    <source>
        <dbReference type="ARBA" id="ARBA00001971"/>
    </source>
</evidence>
<comment type="similarity">
    <text evidence="3">Belongs to the cytochrome P450 family.</text>
</comment>
<evidence type="ECO:0000256" key="6">
    <source>
        <dbReference type="ARBA" id="ARBA00023002"/>
    </source>
</evidence>
<dbReference type="InterPro" id="IPR029039">
    <property type="entry name" value="Flavoprotein-like_sf"/>
</dbReference>
<dbReference type="PRINTS" id="PR00369">
    <property type="entry name" value="FLAVODOXIN"/>
</dbReference>
<keyword evidence="6" id="KW-0560">Oxidoreductase</keyword>
<comment type="pathway">
    <text evidence="2">Secondary metabolite biosynthesis.</text>
</comment>
<dbReference type="PROSITE" id="PS50902">
    <property type="entry name" value="FLAVODOXIN_LIKE"/>
    <property type="match status" value="1"/>
</dbReference>
<accession>A0A8H3DZN9</accession>
<dbReference type="InterPro" id="IPR001128">
    <property type="entry name" value="Cyt_P450"/>
</dbReference>
<dbReference type="AlphaFoldDB" id="A0A8H3DZN9"/>
<dbReference type="InterPro" id="IPR050121">
    <property type="entry name" value="Cytochrome_P450_monoxygenase"/>
</dbReference>
<dbReference type="GO" id="GO:0004497">
    <property type="term" value="F:monooxygenase activity"/>
    <property type="evidence" value="ECO:0007669"/>
    <property type="project" value="UniProtKB-KW"/>
</dbReference>
<dbReference type="Gene3D" id="1.10.630.10">
    <property type="entry name" value="Cytochrome P450"/>
    <property type="match status" value="1"/>
</dbReference>
<dbReference type="InterPro" id="IPR008254">
    <property type="entry name" value="Flavodoxin/NO_synth"/>
</dbReference>
<comment type="caution">
    <text evidence="11">The sequence shown here is derived from an EMBL/GenBank/DDBJ whole genome shotgun (WGS) entry which is preliminary data.</text>
</comment>
<dbReference type="GO" id="GO:0020037">
    <property type="term" value="F:heme binding"/>
    <property type="evidence" value="ECO:0007669"/>
    <property type="project" value="InterPro"/>
</dbReference>
<evidence type="ECO:0000313" key="11">
    <source>
        <dbReference type="EMBL" id="CAE7114726.1"/>
    </source>
</evidence>
<evidence type="ECO:0000256" key="8">
    <source>
        <dbReference type="ARBA" id="ARBA00023033"/>
    </source>
</evidence>
<dbReference type="InterPro" id="IPR001094">
    <property type="entry name" value="Flavdoxin-like"/>
</dbReference>
<keyword evidence="5" id="KW-0479">Metal-binding</keyword>
<dbReference type="GO" id="GO:0005506">
    <property type="term" value="F:iron ion binding"/>
    <property type="evidence" value="ECO:0007669"/>
    <property type="project" value="InterPro"/>
</dbReference>
<dbReference type="SUPFAM" id="SSF52218">
    <property type="entry name" value="Flavoproteins"/>
    <property type="match status" value="1"/>
</dbReference>
<keyword evidence="7" id="KW-0408">Iron</keyword>
<comment type="cofactor">
    <cofactor evidence="1">
        <name>heme</name>
        <dbReference type="ChEBI" id="CHEBI:30413"/>
    </cofactor>
</comment>
<evidence type="ECO:0000256" key="2">
    <source>
        <dbReference type="ARBA" id="ARBA00005179"/>
    </source>
</evidence>
<dbReference type="PANTHER" id="PTHR24305:SF166">
    <property type="entry name" value="CYTOCHROME P450 12A4, MITOCHONDRIAL-RELATED"/>
    <property type="match status" value="1"/>
</dbReference>
<organism evidence="11 12">
    <name type="scientific">Rhizoctonia solani</name>
    <dbReference type="NCBI Taxonomy" id="456999"/>
    <lineage>
        <taxon>Eukaryota</taxon>
        <taxon>Fungi</taxon>
        <taxon>Dikarya</taxon>
        <taxon>Basidiomycota</taxon>
        <taxon>Agaricomycotina</taxon>
        <taxon>Agaricomycetes</taxon>
        <taxon>Cantharellales</taxon>
        <taxon>Ceratobasidiaceae</taxon>
        <taxon>Rhizoctonia</taxon>
    </lineage>
</organism>
<dbReference type="InterPro" id="IPR036396">
    <property type="entry name" value="Cyt_P450_sf"/>
</dbReference>
<proteinExistence type="inferred from homology"/>
<evidence type="ECO:0000256" key="5">
    <source>
        <dbReference type="ARBA" id="ARBA00022723"/>
    </source>
</evidence>
<dbReference type="Gene3D" id="3.40.50.360">
    <property type="match status" value="1"/>
</dbReference>
<feature type="region of interest" description="Disordered" evidence="9">
    <location>
        <begin position="440"/>
        <end position="474"/>
    </location>
</feature>
<evidence type="ECO:0000259" key="10">
    <source>
        <dbReference type="PROSITE" id="PS50902"/>
    </source>
</evidence>
<evidence type="ECO:0000256" key="7">
    <source>
        <dbReference type="ARBA" id="ARBA00023004"/>
    </source>
</evidence>
<dbReference type="Pfam" id="PF00258">
    <property type="entry name" value="Flavodoxin_1"/>
    <property type="match status" value="1"/>
</dbReference>
<keyword evidence="4" id="KW-0349">Heme</keyword>
<name>A0A8H3DZN9_9AGAM</name>
<dbReference type="EMBL" id="CAJNJQ010001015">
    <property type="protein sequence ID" value="CAE7114726.1"/>
    <property type="molecule type" value="Genomic_DNA"/>
</dbReference>
<dbReference type="Proteomes" id="UP000663827">
    <property type="component" value="Unassembled WGS sequence"/>
</dbReference>
<keyword evidence="8" id="KW-0503">Monooxygenase</keyword>
<dbReference type="PANTHER" id="PTHR24305">
    <property type="entry name" value="CYTOCHROME P450"/>
    <property type="match status" value="1"/>
</dbReference>
<dbReference type="Pfam" id="PF00067">
    <property type="entry name" value="p450"/>
    <property type="match status" value="1"/>
</dbReference>
<dbReference type="GO" id="GO:0010181">
    <property type="term" value="F:FMN binding"/>
    <property type="evidence" value="ECO:0007669"/>
    <property type="project" value="InterPro"/>
</dbReference>
<reference evidence="11" key="1">
    <citation type="submission" date="2021-01" db="EMBL/GenBank/DDBJ databases">
        <authorList>
            <person name="Kaushik A."/>
        </authorList>
    </citation>
    <scope>NUCLEOTIDE SEQUENCE</scope>
    <source>
        <strain evidence="11">AG5</strain>
    </source>
</reference>
<evidence type="ECO:0000256" key="3">
    <source>
        <dbReference type="ARBA" id="ARBA00010617"/>
    </source>
</evidence>
<gene>
    <name evidence="11" type="ORF">RDB_LOCUS51398</name>
</gene>
<evidence type="ECO:0000256" key="9">
    <source>
        <dbReference type="SAM" id="MobiDB-lite"/>
    </source>
</evidence>
<feature type="domain" description="Flavodoxin-like" evidence="10">
    <location>
        <begin position="480"/>
        <end position="618"/>
    </location>
</feature>
<sequence length="618" mass="68709">MTGAPAVVLVSRLRLSQQYTVQEYIDELKAYSGENIHFINNLDQANKILDDQKNFAEAVAGPVGFVRDYLTPPTTTGSQESDTWNDVRVAIDEKLGQKSVQLWGFSGMNDITEQLVLKWERFGPSSRIDLVKDFSSLALDAVAFSVLDWRLNSFYDPQPVPFMNDLREIVMASMKAMQADWKIQGHYEFKEAVMLDRLNQVIREQALGPNKTSILNNILPGPDEPNGEAQLRAISRHLAMLFISTMGLTSSLLCFAMYELLANESARTKVQAEVDKVLAGGACTASDLNKLPEITAVLQETLRLYPPVPTLAAYALEDAEIGDEATIHKDSTILIDVRSMQRDDNTWGSDAHEFNPKRMEKIEFDDNGIIKDTRFQPFEKSKNLYPGHSFIMMLAKLAIVSLFQRFDFKLANEAYQLRIEQRIAPKPVDLLVYALPRRLTSSDSVPRPSPLSASTATTSASASTPAPAPETPEKRAEQPIYILWGGRDGTCEHYAETLSRWAPAKGYKPIKAELNRYAGDGKLPTDGPVIIIAATYSGFPTKNAEIFHGYLKKVTNPETAGANKAKFEHVTYGVFGCGRSGWTDTYQKVPTELDKMLTDGGAERLIERGEFDAGKSIT</sequence>
<dbReference type="SUPFAM" id="SSF48264">
    <property type="entry name" value="Cytochrome P450"/>
    <property type="match status" value="1"/>
</dbReference>